<name>A0A1H3U7G5_9BURK</name>
<dbReference type="EMBL" id="FNPE01000038">
    <property type="protein sequence ID" value="SDZ58021.1"/>
    <property type="molecule type" value="Genomic_DNA"/>
</dbReference>
<dbReference type="Gene3D" id="1.10.10.10">
    <property type="entry name" value="Winged helix-like DNA-binding domain superfamily/Winged helix DNA-binding domain"/>
    <property type="match status" value="1"/>
</dbReference>
<feature type="compositionally biased region" description="Basic residues" evidence="1">
    <location>
        <begin position="162"/>
        <end position="171"/>
    </location>
</feature>
<evidence type="ECO:0000259" key="2">
    <source>
        <dbReference type="PROSITE" id="PS50995"/>
    </source>
</evidence>
<dbReference type="PROSITE" id="PS50995">
    <property type="entry name" value="HTH_MARR_2"/>
    <property type="match status" value="1"/>
</dbReference>
<feature type="region of interest" description="Disordered" evidence="1">
    <location>
        <begin position="149"/>
        <end position="171"/>
    </location>
</feature>
<dbReference type="InterPro" id="IPR000835">
    <property type="entry name" value="HTH_MarR-typ"/>
</dbReference>
<dbReference type="PANTHER" id="PTHR33164:SF43">
    <property type="entry name" value="HTH-TYPE TRANSCRIPTIONAL REPRESSOR YETL"/>
    <property type="match status" value="1"/>
</dbReference>
<dbReference type="InterPro" id="IPR039422">
    <property type="entry name" value="MarR/SlyA-like"/>
</dbReference>
<accession>A0A1H3U7G5</accession>
<evidence type="ECO:0000256" key="1">
    <source>
        <dbReference type="SAM" id="MobiDB-lite"/>
    </source>
</evidence>
<dbReference type="GO" id="GO:0003677">
    <property type="term" value="F:DNA binding"/>
    <property type="evidence" value="ECO:0007669"/>
    <property type="project" value="UniProtKB-KW"/>
</dbReference>
<dbReference type="SMART" id="SM00347">
    <property type="entry name" value="HTH_MARR"/>
    <property type="match status" value="1"/>
</dbReference>
<gene>
    <name evidence="3" type="ORF">SAMN05421547_13835</name>
</gene>
<dbReference type="GeneID" id="94689620"/>
<reference evidence="3 4" key="1">
    <citation type="submission" date="2016-10" db="EMBL/GenBank/DDBJ databases">
        <authorList>
            <person name="de Groot N.N."/>
        </authorList>
    </citation>
    <scope>NUCLEOTIDE SEQUENCE [LARGE SCALE GENOMIC DNA]</scope>
    <source>
        <strain evidence="3 4">LMG 24775</strain>
    </source>
</reference>
<proteinExistence type="predicted"/>
<dbReference type="InterPro" id="IPR036390">
    <property type="entry name" value="WH_DNA-bd_sf"/>
</dbReference>
<keyword evidence="3" id="KW-0238">DNA-binding</keyword>
<dbReference type="PANTHER" id="PTHR33164">
    <property type="entry name" value="TRANSCRIPTIONAL REGULATOR, MARR FAMILY"/>
    <property type="match status" value="1"/>
</dbReference>
<dbReference type="PRINTS" id="PR00598">
    <property type="entry name" value="HTHMARR"/>
</dbReference>
<dbReference type="Proteomes" id="UP000183417">
    <property type="component" value="Unassembled WGS sequence"/>
</dbReference>
<dbReference type="AlphaFoldDB" id="A0A1H3U7G5"/>
<dbReference type="InterPro" id="IPR036388">
    <property type="entry name" value="WH-like_DNA-bd_sf"/>
</dbReference>
<dbReference type="GO" id="GO:0003700">
    <property type="term" value="F:DNA-binding transcription factor activity"/>
    <property type="evidence" value="ECO:0007669"/>
    <property type="project" value="InterPro"/>
</dbReference>
<evidence type="ECO:0000313" key="4">
    <source>
        <dbReference type="Proteomes" id="UP000183417"/>
    </source>
</evidence>
<feature type="domain" description="HTH marR-type" evidence="2">
    <location>
        <begin position="14"/>
        <end position="147"/>
    </location>
</feature>
<sequence>MTDLHRWRHPAVLDDMFLYHLARLQAAAGSRVVRLCEGRYGITRREWRMLCLLAEAGQLQPSQLAEQAQLDRTRTSRAVTALLAKGLLWKESQVGDARRALLRLSDTGRALHAELFPQVQAINRELMDAVPEPELQAMASAFARIRARARELEASSPPPKAPRNRKRAAST</sequence>
<evidence type="ECO:0000313" key="3">
    <source>
        <dbReference type="EMBL" id="SDZ58021.1"/>
    </source>
</evidence>
<dbReference type="GO" id="GO:0006950">
    <property type="term" value="P:response to stress"/>
    <property type="evidence" value="ECO:0007669"/>
    <property type="project" value="TreeGrafter"/>
</dbReference>
<organism evidence="3 4">
    <name type="scientific">Delftia lacustris</name>
    <dbReference type="NCBI Taxonomy" id="558537"/>
    <lineage>
        <taxon>Bacteria</taxon>
        <taxon>Pseudomonadati</taxon>
        <taxon>Pseudomonadota</taxon>
        <taxon>Betaproteobacteria</taxon>
        <taxon>Burkholderiales</taxon>
        <taxon>Comamonadaceae</taxon>
        <taxon>Delftia</taxon>
    </lineage>
</organism>
<dbReference type="SUPFAM" id="SSF46785">
    <property type="entry name" value="Winged helix' DNA-binding domain"/>
    <property type="match status" value="1"/>
</dbReference>
<dbReference type="Pfam" id="PF12802">
    <property type="entry name" value="MarR_2"/>
    <property type="match status" value="1"/>
</dbReference>
<protein>
    <submittedName>
        <fullName evidence="3">DNA-binding transcriptional regulator, MarR family</fullName>
    </submittedName>
</protein>
<dbReference type="RefSeq" id="WP_074924001.1">
    <property type="nucleotide sequence ID" value="NZ_CP141274.1"/>
</dbReference>